<protein>
    <submittedName>
        <fullName evidence="14">Serine palmitoyltransferase small subunit A</fullName>
    </submittedName>
</protein>
<evidence type="ECO:0000256" key="3">
    <source>
        <dbReference type="ARBA" id="ARBA00004991"/>
    </source>
</evidence>
<evidence type="ECO:0000256" key="4">
    <source>
        <dbReference type="ARBA" id="ARBA00022692"/>
    </source>
</evidence>
<keyword evidence="9 12" id="KW-0472">Membrane</keyword>
<evidence type="ECO:0000256" key="10">
    <source>
        <dbReference type="ARBA" id="ARBA00038370"/>
    </source>
</evidence>
<accession>A0A1S3ALN3</accession>
<comment type="subcellular location">
    <subcellularLocation>
        <location evidence="1">Endoplasmic reticulum membrane</location>
        <topology evidence="1">Multi-pass membrane protein</topology>
    </subcellularLocation>
</comment>
<reference evidence="14" key="1">
    <citation type="submission" date="2025-08" db="UniProtKB">
        <authorList>
            <consortium name="RefSeq"/>
        </authorList>
    </citation>
    <scope>IDENTIFICATION</scope>
</reference>
<keyword evidence="6" id="KW-0746">Sphingolipid metabolism</keyword>
<dbReference type="GO" id="GO:0017059">
    <property type="term" value="C:serine palmitoyltransferase complex"/>
    <property type="evidence" value="ECO:0007669"/>
    <property type="project" value="Ensembl"/>
</dbReference>
<evidence type="ECO:0000256" key="5">
    <source>
        <dbReference type="ARBA" id="ARBA00022824"/>
    </source>
</evidence>
<evidence type="ECO:0000313" key="13">
    <source>
        <dbReference type="Proteomes" id="UP001652624"/>
    </source>
</evidence>
<evidence type="ECO:0000313" key="14">
    <source>
        <dbReference type="RefSeq" id="XP_007536905.2"/>
    </source>
</evidence>
<feature type="transmembrane region" description="Helical" evidence="12">
    <location>
        <begin position="68"/>
        <end position="89"/>
    </location>
</feature>
<evidence type="ECO:0000256" key="6">
    <source>
        <dbReference type="ARBA" id="ARBA00022919"/>
    </source>
</evidence>
<comment type="pathway">
    <text evidence="2">Lipid metabolism; sphingolipid metabolism.</text>
</comment>
<dbReference type="eggNOG" id="ENOG502S4Q3">
    <property type="taxonomic scope" value="Eukaryota"/>
</dbReference>
<feature type="region of interest" description="Disordered" evidence="11">
    <location>
        <begin position="1"/>
        <end position="25"/>
    </location>
</feature>
<keyword evidence="5" id="KW-0256">Endoplasmic reticulum</keyword>
<evidence type="ECO:0000256" key="11">
    <source>
        <dbReference type="SAM" id="MobiDB-lite"/>
    </source>
</evidence>
<dbReference type="FunCoup" id="A0A1S3ALN3">
    <property type="interactions" value="149"/>
</dbReference>
<dbReference type="GO" id="GO:0046513">
    <property type="term" value="P:ceramide biosynthetic process"/>
    <property type="evidence" value="ECO:0007669"/>
    <property type="project" value="Ensembl"/>
</dbReference>
<keyword evidence="7 12" id="KW-1133">Transmembrane helix</keyword>
<evidence type="ECO:0000256" key="2">
    <source>
        <dbReference type="ARBA" id="ARBA00004760"/>
    </source>
</evidence>
<gene>
    <name evidence="14" type="primary">SPTSSA</name>
</gene>
<sequence length="104" mass="11897">MGAGWWRAGGPPGRGFSEAKPRPAGQTDVQLQRAAGMALARAWKQMSWFYYQYLLVTALYMLEPWERTVFNSMLVSVVGMALYTGYVFMPQHIMAILHYFEIVQ</sequence>
<dbReference type="GO" id="GO:0008104">
    <property type="term" value="P:intracellular protein localization"/>
    <property type="evidence" value="ECO:0007669"/>
    <property type="project" value="Ensembl"/>
</dbReference>
<dbReference type="UniPathway" id="UPA00222"/>
<dbReference type="PANTHER" id="PTHR47084">
    <property type="entry name" value="SERINE PALMITOYLTRANSFERASE SMALL SUBUNIT A"/>
    <property type="match status" value="1"/>
</dbReference>
<dbReference type="STRING" id="9365.ENSEEUP00000005262"/>
<evidence type="ECO:0000256" key="8">
    <source>
        <dbReference type="ARBA" id="ARBA00023098"/>
    </source>
</evidence>
<dbReference type="Pfam" id="PF11779">
    <property type="entry name" value="SPT_ssu-like"/>
    <property type="match status" value="1"/>
</dbReference>
<comment type="pathway">
    <text evidence="3">Sphingolipid metabolism.</text>
</comment>
<dbReference type="OMA" id="LEPVERW"/>
<organism evidence="13 14">
    <name type="scientific">Erinaceus europaeus</name>
    <name type="common">Western European hedgehog</name>
    <dbReference type="NCBI Taxonomy" id="9365"/>
    <lineage>
        <taxon>Eukaryota</taxon>
        <taxon>Metazoa</taxon>
        <taxon>Chordata</taxon>
        <taxon>Craniata</taxon>
        <taxon>Vertebrata</taxon>
        <taxon>Euteleostomi</taxon>
        <taxon>Mammalia</taxon>
        <taxon>Eutheria</taxon>
        <taxon>Laurasiatheria</taxon>
        <taxon>Eulipotyphla</taxon>
        <taxon>Erinaceidae</taxon>
        <taxon>Erinaceinae</taxon>
        <taxon>Erinaceus</taxon>
    </lineage>
</organism>
<dbReference type="Proteomes" id="UP001652624">
    <property type="component" value="Chromosome 16"/>
</dbReference>
<proteinExistence type="inferred from homology"/>
<dbReference type="RefSeq" id="XP_007536905.2">
    <property type="nucleotide sequence ID" value="XM_007536843.3"/>
</dbReference>
<dbReference type="InterPro" id="IPR024512">
    <property type="entry name" value="Ser_palmitoyltrfase_ssu-like"/>
</dbReference>
<dbReference type="GO" id="GO:0046512">
    <property type="term" value="P:sphingosine biosynthetic process"/>
    <property type="evidence" value="ECO:0007669"/>
    <property type="project" value="Ensembl"/>
</dbReference>
<name>A0A1S3ALN3_ERIEU</name>
<dbReference type="GO" id="GO:0005789">
    <property type="term" value="C:endoplasmic reticulum membrane"/>
    <property type="evidence" value="ECO:0007669"/>
    <property type="project" value="UniProtKB-SubCell"/>
</dbReference>
<dbReference type="InParanoid" id="A0A1S3ALN3"/>
<evidence type="ECO:0000256" key="7">
    <source>
        <dbReference type="ARBA" id="ARBA00022989"/>
    </source>
</evidence>
<dbReference type="GO" id="GO:0004758">
    <property type="term" value="F:serine C-palmitoyltransferase activity"/>
    <property type="evidence" value="ECO:0007669"/>
    <property type="project" value="Ensembl"/>
</dbReference>
<dbReference type="OrthoDB" id="202672at2759"/>
<dbReference type="CTD" id="171546"/>
<keyword evidence="13" id="KW-1185">Reference proteome</keyword>
<dbReference type="AlphaFoldDB" id="A0A1S3ALN3"/>
<dbReference type="GeneID" id="103125987"/>
<evidence type="ECO:0000256" key="1">
    <source>
        <dbReference type="ARBA" id="ARBA00004477"/>
    </source>
</evidence>
<keyword evidence="8" id="KW-0443">Lipid metabolism</keyword>
<dbReference type="PANTHER" id="PTHR47084:SF1">
    <property type="entry name" value="SERINE PALMITOYLTRANSFERASE SMALL SUBUNIT A"/>
    <property type="match status" value="1"/>
</dbReference>
<comment type="similarity">
    <text evidence="10">Belongs to the SPTSS family. SPTSSA subfamily.</text>
</comment>
<dbReference type="InterPro" id="IPR051900">
    <property type="entry name" value="SPT_small_subunit"/>
</dbReference>
<keyword evidence="4 12" id="KW-0812">Transmembrane</keyword>
<evidence type="ECO:0000256" key="9">
    <source>
        <dbReference type="ARBA" id="ARBA00023136"/>
    </source>
</evidence>
<evidence type="ECO:0000256" key="12">
    <source>
        <dbReference type="SAM" id="Phobius"/>
    </source>
</evidence>